<evidence type="ECO:0000256" key="3">
    <source>
        <dbReference type="ARBA" id="ARBA00022448"/>
    </source>
</evidence>
<dbReference type="AlphaFoldDB" id="A0AAW2VU83"/>
<dbReference type="PANTHER" id="PTHR31326:SF1">
    <property type="entry name" value="PROTEIN CLT2, CHLOROPLASTIC"/>
    <property type="match status" value="1"/>
</dbReference>
<evidence type="ECO:0000256" key="5">
    <source>
        <dbReference type="ARBA" id="ARBA00022989"/>
    </source>
</evidence>
<feature type="non-terminal residue" evidence="8">
    <location>
        <position position="172"/>
    </location>
</feature>
<evidence type="ECO:0000256" key="2">
    <source>
        <dbReference type="ARBA" id="ARBA00006690"/>
    </source>
</evidence>
<dbReference type="PANTHER" id="PTHR31326">
    <property type="entry name" value="PROTEIN CLT2, CHLOROPLASTIC"/>
    <property type="match status" value="1"/>
</dbReference>
<comment type="caution">
    <text evidence="8">The sequence shown here is derived from an EMBL/GenBank/DDBJ whole genome shotgun (WGS) entry which is preliminary data.</text>
</comment>
<evidence type="ECO:0000256" key="7">
    <source>
        <dbReference type="SAM" id="Phobius"/>
    </source>
</evidence>
<dbReference type="InterPro" id="IPR013936">
    <property type="entry name" value="CRT-like"/>
</dbReference>
<evidence type="ECO:0000313" key="8">
    <source>
        <dbReference type="EMBL" id="KAL0432651.1"/>
    </source>
</evidence>
<comment type="subcellular location">
    <subcellularLocation>
        <location evidence="1">Membrane</location>
        <topology evidence="1">Multi-pass membrane protein</topology>
    </subcellularLocation>
</comment>
<sequence>MKLLTPNSLLVVLFPLPLMVAIMGLRIGSIPTQLRLRLQPLRLSVSNVRLSICRNNFDYRKTTFIRFQHLVPCALAKSTSPDGPPSADKKLAVVVWTAITMTNYSLHVLEIKLGNRLETWSELKYVAVYFPLLHVRYHAGLTTDEMLAIPKAPFVVIGLLESISMVSGMYAG</sequence>
<dbReference type="EMBL" id="JACGWN010000009">
    <property type="protein sequence ID" value="KAL0432651.1"/>
    <property type="molecule type" value="Genomic_DNA"/>
</dbReference>
<dbReference type="GO" id="GO:0016020">
    <property type="term" value="C:membrane"/>
    <property type="evidence" value="ECO:0007669"/>
    <property type="project" value="UniProtKB-SubCell"/>
</dbReference>
<evidence type="ECO:0000256" key="4">
    <source>
        <dbReference type="ARBA" id="ARBA00022692"/>
    </source>
</evidence>
<keyword evidence="4 7" id="KW-0812">Transmembrane</keyword>
<feature type="non-terminal residue" evidence="8">
    <location>
        <position position="1"/>
    </location>
</feature>
<reference evidence="8" key="2">
    <citation type="journal article" date="2024" name="Plant">
        <title>Genomic evolution and insights into agronomic trait innovations of Sesamum species.</title>
        <authorList>
            <person name="Miao H."/>
            <person name="Wang L."/>
            <person name="Qu L."/>
            <person name="Liu H."/>
            <person name="Sun Y."/>
            <person name="Le M."/>
            <person name="Wang Q."/>
            <person name="Wei S."/>
            <person name="Zheng Y."/>
            <person name="Lin W."/>
            <person name="Duan Y."/>
            <person name="Cao H."/>
            <person name="Xiong S."/>
            <person name="Wang X."/>
            <person name="Wei L."/>
            <person name="Li C."/>
            <person name="Ma Q."/>
            <person name="Ju M."/>
            <person name="Zhao R."/>
            <person name="Li G."/>
            <person name="Mu C."/>
            <person name="Tian Q."/>
            <person name="Mei H."/>
            <person name="Zhang T."/>
            <person name="Gao T."/>
            <person name="Zhang H."/>
        </authorList>
    </citation>
    <scope>NUCLEOTIDE SEQUENCE</scope>
    <source>
        <strain evidence="8">KEN1</strain>
    </source>
</reference>
<gene>
    <name evidence="8" type="ORF">Slati_2599400</name>
</gene>
<evidence type="ECO:0000256" key="1">
    <source>
        <dbReference type="ARBA" id="ARBA00004141"/>
    </source>
</evidence>
<feature type="transmembrane region" description="Helical" evidence="7">
    <location>
        <begin position="6"/>
        <end position="27"/>
    </location>
</feature>
<keyword evidence="3" id="KW-0813">Transport</keyword>
<evidence type="ECO:0000256" key="6">
    <source>
        <dbReference type="ARBA" id="ARBA00023136"/>
    </source>
</evidence>
<accession>A0AAW2VU83</accession>
<keyword evidence="5 7" id="KW-1133">Transmembrane helix</keyword>
<proteinExistence type="inferred from homology"/>
<comment type="similarity">
    <text evidence="2">Belongs to the CRT-like transporter family.</text>
</comment>
<keyword evidence="6 7" id="KW-0472">Membrane</keyword>
<name>A0AAW2VU83_9LAMI</name>
<protein>
    <submittedName>
        <fullName evidence="8">Protein CLT1, chloroplastic</fullName>
    </submittedName>
</protein>
<organism evidence="8">
    <name type="scientific">Sesamum latifolium</name>
    <dbReference type="NCBI Taxonomy" id="2727402"/>
    <lineage>
        <taxon>Eukaryota</taxon>
        <taxon>Viridiplantae</taxon>
        <taxon>Streptophyta</taxon>
        <taxon>Embryophyta</taxon>
        <taxon>Tracheophyta</taxon>
        <taxon>Spermatophyta</taxon>
        <taxon>Magnoliopsida</taxon>
        <taxon>eudicotyledons</taxon>
        <taxon>Gunneridae</taxon>
        <taxon>Pentapetalae</taxon>
        <taxon>asterids</taxon>
        <taxon>lamiids</taxon>
        <taxon>Lamiales</taxon>
        <taxon>Pedaliaceae</taxon>
        <taxon>Sesamum</taxon>
    </lineage>
</organism>
<reference evidence="8" key="1">
    <citation type="submission" date="2020-06" db="EMBL/GenBank/DDBJ databases">
        <authorList>
            <person name="Li T."/>
            <person name="Hu X."/>
            <person name="Zhang T."/>
            <person name="Song X."/>
            <person name="Zhang H."/>
            <person name="Dai N."/>
            <person name="Sheng W."/>
            <person name="Hou X."/>
            <person name="Wei L."/>
        </authorList>
    </citation>
    <scope>NUCLEOTIDE SEQUENCE</scope>
    <source>
        <strain evidence="8">KEN1</strain>
        <tissue evidence="8">Leaf</tissue>
    </source>
</reference>